<dbReference type="EMBL" id="JACIGW010000006">
    <property type="protein sequence ID" value="MBB4350725.1"/>
    <property type="molecule type" value="Genomic_DNA"/>
</dbReference>
<proteinExistence type="predicted"/>
<protein>
    <submittedName>
        <fullName evidence="3">Uncharacterized protein</fullName>
    </submittedName>
</protein>
<accession>A0A7W6XCL4</accession>
<sequence length="164" mass="18804">MRTCERNYDGIFGISNFYGSRSGFHRQRWVGRPLLRVRGPSYAYRNLSKKTECCQQSADAAPDPASKTLVSRAGHSAGQQHRHEAAPRDFKRKSTEQVRQLCPDGRLRGNGYGIKTDKKALLLRKFLTLKIAAEEAVFESYVSDRFRPKAAIRSPLFCNRRRRK</sequence>
<comment type="caution">
    <text evidence="3">The sequence shown here is derived from an EMBL/GenBank/DDBJ whole genome shotgun (WGS) entry which is preliminary data.</text>
</comment>
<evidence type="ECO:0000313" key="3">
    <source>
        <dbReference type="EMBL" id="MBB4413920.1"/>
    </source>
</evidence>
<reference evidence="5 6" key="1">
    <citation type="submission" date="2020-08" db="EMBL/GenBank/DDBJ databases">
        <title>Genomic Encyclopedia of Type Strains, Phase IV (KMG-V): Genome sequencing to study the core and pangenomes of soil and plant-associated prokaryotes.</title>
        <authorList>
            <person name="Whitman W."/>
        </authorList>
    </citation>
    <scope>NUCLEOTIDE SEQUENCE [LARGE SCALE GENOMIC DNA]</scope>
    <source>
        <strain evidence="3 6">SEMIA 444</strain>
        <strain evidence="2 5">SEMIA 448</strain>
        <strain evidence="4 7">SEMIA 452</strain>
    </source>
</reference>
<evidence type="ECO:0000256" key="1">
    <source>
        <dbReference type="SAM" id="MobiDB-lite"/>
    </source>
</evidence>
<dbReference type="Proteomes" id="UP000576087">
    <property type="component" value="Unassembled WGS sequence"/>
</dbReference>
<dbReference type="EMBL" id="JACIHM010000007">
    <property type="protein sequence ID" value="MBB4448535.1"/>
    <property type="molecule type" value="Genomic_DNA"/>
</dbReference>
<dbReference type="Proteomes" id="UP000524535">
    <property type="component" value="Unassembled WGS sequence"/>
</dbReference>
<evidence type="ECO:0000313" key="7">
    <source>
        <dbReference type="Proteomes" id="UP000576087"/>
    </source>
</evidence>
<keyword evidence="6" id="KW-1185">Reference proteome</keyword>
<feature type="compositionally biased region" description="Basic and acidic residues" evidence="1">
    <location>
        <begin position="81"/>
        <end position="96"/>
    </location>
</feature>
<dbReference type="EMBL" id="JACIGY010000007">
    <property type="protein sequence ID" value="MBB4413920.1"/>
    <property type="molecule type" value="Genomic_DNA"/>
</dbReference>
<name>A0A7W6XCL4_9HYPH</name>
<dbReference type="Proteomes" id="UP000520770">
    <property type="component" value="Unassembled WGS sequence"/>
</dbReference>
<organism evidence="3 6">
    <name type="scientific">Aliirhizobium cellulosilyticum</name>
    <dbReference type="NCBI Taxonomy" id="393664"/>
    <lineage>
        <taxon>Bacteria</taxon>
        <taxon>Pseudomonadati</taxon>
        <taxon>Pseudomonadota</taxon>
        <taxon>Alphaproteobacteria</taxon>
        <taxon>Hyphomicrobiales</taxon>
        <taxon>Rhizobiaceae</taxon>
        <taxon>Aliirhizobium</taxon>
    </lineage>
</organism>
<evidence type="ECO:0000313" key="2">
    <source>
        <dbReference type="EMBL" id="MBB4350725.1"/>
    </source>
</evidence>
<dbReference type="RefSeq" id="WP_183827910.1">
    <property type="nucleotide sequence ID" value="NZ_JACIGW010000006.1"/>
</dbReference>
<dbReference type="AlphaFoldDB" id="A0A7W6XCL4"/>
<evidence type="ECO:0000313" key="5">
    <source>
        <dbReference type="Proteomes" id="UP000520770"/>
    </source>
</evidence>
<evidence type="ECO:0000313" key="4">
    <source>
        <dbReference type="EMBL" id="MBB4448535.1"/>
    </source>
</evidence>
<feature type="region of interest" description="Disordered" evidence="1">
    <location>
        <begin position="55"/>
        <end position="97"/>
    </location>
</feature>
<gene>
    <name evidence="3" type="ORF">GGE31_004458</name>
    <name evidence="2" type="ORF">GGE33_004499</name>
    <name evidence="4" type="ORF">GGE35_004381</name>
</gene>
<evidence type="ECO:0000313" key="6">
    <source>
        <dbReference type="Proteomes" id="UP000524535"/>
    </source>
</evidence>